<keyword evidence="1" id="KW-0812">Transmembrane</keyword>
<keyword evidence="3" id="KW-1185">Reference proteome</keyword>
<evidence type="ECO:0000256" key="1">
    <source>
        <dbReference type="SAM" id="Phobius"/>
    </source>
</evidence>
<reference evidence="2 3" key="1">
    <citation type="journal article" date="2015" name="Genome Biol. Evol.">
        <title>Comparative Genomics of a Bacterivorous Green Alga Reveals Evolutionary Causalities and Consequences of Phago-Mixotrophic Mode of Nutrition.</title>
        <authorList>
            <person name="Burns J.A."/>
            <person name="Paasch A."/>
            <person name="Narechania A."/>
            <person name="Kim E."/>
        </authorList>
    </citation>
    <scope>NUCLEOTIDE SEQUENCE [LARGE SCALE GENOMIC DNA]</scope>
    <source>
        <strain evidence="2 3">PLY_AMNH</strain>
    </source>
</reference>
<dbReference type="AlphaFoldDB" id="A0AAE0EYD7"/>
<accession>A0AAE0EYD7</accession>
<keyword evidence="1" id="KW-1133">Transmembrane helix</keyword>
<dbReference type="EMBL" id="LGRX02030761">
    <property type="protein sequence ID" value="KAK3245346.1"/>
    <property type="molecule type" value="Genomic_DNA"/>
</dbReference>
<organism evidence="2 3">
    <name type="scientific">Cymbomonas tetramitiformis</name>
    <dbReference type="NCBI Taxonomy" id="36881"/>
    <lineage>
        <taxon>Eukaryota</taxon>
        <taxon>Viridiplantae</taxon>
        <taxon>Chlorophyta</taxon>
        <taxon>Pyramimonadophyceae</taxon>
        <taxon>Pyramimonadales</taxon>
        <taxon>Pyramimonadaceae</taxon>
        <taxon>Cymbomonas</taxon>
    </lineage>
</organism>
<proteinExistence type="predicted"/>
<sequence length="241" mass="25595">MAKRKYPQQPNFGSSGKVGGKGTRVVGCCGSRCCCGGWDGIVGSVIPEVIKDFIKFLLLGLFSWDFSYFEWFKEFLWLGGGTVHWRFDSEMRLGVAAGWSGDGGGGGGVGMAAGVEGVGVAAGLGVVGVAAVAVVGWIESGKEGVMWLRSWEAEPGREWTTVASTGGRAKLVREPKSWEGGGRAERDWREGWLAEVAQFLEGACCGDDVATERNEGWGEVRDGEAEVVGDEGLEGEMELSV</sequence>
<gene>
    <name evidence="2" type="ORF">CYMTET_45086</name>
</gene>
<protein>
    <submittedName>
        <fullName evidence="2">Uncharacterized protein</fullName>
    </submittedName>
</protein>
<comment type="caution">
    <text evidence="2">The sequence shown here is derived from an EMBL/GenBank/DDBJ whole genome shotgun (WGS) entry which is preliminary data.</text>
</comment>
<dbReference type="Proteomes" id="UP001190700">
    <property type="component" value="Unassembled WGS sequence"/>
</dbReference>
<name>A0AAE0EYD7_9CHLO</name>
<evidence type="ECO:0000313" key="3">
    <source>
        <dbReference type="Proteomes" id="UP001190700"/>
    </source>
</evidence>
<feature type="transmembrane region" description="Helical" evidence="1">
    <location>
        <begin position="118"/>
        <end position="138"/>
    </location>
</feature>
<keyword evidence="1" id="KW-0472">Membrane</keyword>
<evidence type="ECO:0000313" key="2">
    <source>
        <dbReference type="EMBL" id="KAK3245346.1"/>
    </source>
</evidence>